<gene>
    <name evidence="2" type="ORF">CANINC_000104</name>
</gene>
<evidence type="ECO:0000313" key="2">
    <source>
        <dbReference type="EMBL" id="TID31316.1"/>
    </source>
</evidence>
<dbReference type="OrthoDB" id="5582218at2759"/>
<evidence type="ECO:0000313" key="3">
    <source>
        <dbReference type="Proteomes" id="UP000307173"/>
    </source>
</evidence>
<dbReference type="AlphaFoldDB" id="A0A4T0X6Z1"/>
<reference evidence="2 3" key="1">
    <citation type="journal article" date="2019" name="Front. Genet.">
        <title>Whole-Genome Sequencing of the Opportunistic Yeast Pathogen Candida inconspicua Uncovers Its Hybrid Origin.</title>
        <authorList>
            <person name="Mixao V."/>
            <person name="Hansen A.P."/>
            <person name="Saus E."/>
            <person name="Boekhout T."/>
            <person name="Lass-Florl C."/>
            <person name="Gabaldon T."/>
        </authorList>
    </citation>
    <scope>NUCLEOTIDE SEQUENCE [LARGE SCALE GENOMIC DNA]</scope>
    <source>
        <strain evidence="2 3">CBS 180</strain>
    </source>
</reference>
<comment type="caution">
    <text evidence="2">The sequence shown here is derived from an EMBL/GenBank/DDBJ whole genome shotgun (WGS) entry which is preliminary data.</text>
</comment>
<dbReference type="Proteomes" id="UP000307173">
    <property type="component" value="Unassembled WGS sequence"/>
</dbReference>
<dbReference type="Pfam" id="PF02194">
    <property type="entry name" value="PXA"/>
    <property type="match status" value="1"/>
</dbReference>
<feature type="domain" description="PXA" evidence="1">
    <location>
        <begin position="61"/>
        <end position="231"/>
    </location>
</feature>
<protein>
    <recommendedName>
        <fullName evidence="1">PXA domain-containing protein</fullName>
    </recommendedName>
</protein>
<dbReference type="InterPro" id="IPR003114">
    <property type="entry name" value="Phox_assoc"/>
</dbReference>
<organism evidence="2 3">
    <name type="scientific">Pichia inconspicua</name>
    <dbReference type="NCBI Taxonomy" id="52247"/>
    <lineage>
        <taxon>Eukaryota</taxon>
        <taxon>Fungi</taxon>
        <taxon>Dikarya</taxon>
        <taxon>Ascomycota</taxon>
        <taxon>Saccharomycotina</taxon>
        <taxon>Pichiomycetes</taxon>
        <taxon>Pichiales</taxon>
        <taxon>Pichiaceae</taxon>
        <taxon>Pichia</taxon>
    </lineage>
</organism>
<proteinExistence type="predicted"/>
<evidence type="ECO:0000259" key="1">
    <source>
        <dbReference type="Pfam" id="PF02194"/>
    </source>
</evidence>
<sequence length="447" mass="51664">MGIVVHKIRVKKVKKTAGGEVSTLRVLNDDSSEYLRELTYRVLFGEDTIGKQDVLPPLTMSNELDVKLYALFALLLKNFVFGWYSESLQLGGRAEFTKELVYLFAHVCRALQERAIVAQDELVAVLIVDLPILVRKHLMRISEVLSDPGVEEDEVEKVWLERYGNGLGDEETLGKYRRVIVHGIVRELFPQEVLNSRVSREFVVSLIDGVALRSVTESVCDNFTLWGIIGKLAEKLTKEDEVKGNDTFLSKLHRVLEFFVIDSQYDVQAKNELLTFDHLIPLIEFVDYLTNCMKRFPLSMAFLHILGFALMSFQIIKRFVNACLKRSVYENILTVGNIGYSIDTLRHILFPLDDKFAPEPRYVPSTMDEIEIIRIRNEEKIRFFLQNSKLRKIFVDSNEGIEDIERKITTMIDAVKYRRINTIFIQEVIDLILCRLFPELKGIKLYK</sequence>
<dbReference type="EMBL" id="SELW01000021">
    <property type="protein sequence ID" value="TID31316.1"/>
    <property type="molecule type" value="Genomic_DNA"/>
</dbReference>
<keyword evidence="3" id="KW-1185">Reference proteome</keyword>
<dbReference type="STRING" id="52247.A0A4T0X6Z1"/>
<accession>A0A4T0X6Z1</accession>
<name>A0A4T0X6Z1_9ASCO</name>